<dbReference type="PROSITE" id="PS50181">
    <property type="entry name" value="FBOX"/>
    <property type="match status" value="1"/>
</dbReference>
<dbReference type="OrthoDB" id="5422579at2759"/>
<feature type="domain" description="F-box" evidence="1">
    <location>
        <begin position="1"/>
        <end position="47"/>
    </location>
</feature>
<dbReference type="SUPFAM" id="SSF81383">
    <property type="entry name" value="F-box domain"/>
    <property type="match status" value="1"/>
</dbReference>
<proteinExistence type="predicted"/>
<dbReference type="Gene3D" id="3.80.10.10">
    <property type="entry name" value="Ribonuclease Inhibitor"/>
    <property type="match status" value="1"/>
</dbReference>
<protein>
    <recommendedName>
        <fullName evidence="1">F-box domain-containing protein</fullName>
    </recommendedName>
</protein>
<dbReference type="VEuPathDB" id="FungiDB:EMCG_01916"/>
<comment type="caution">
    <text evidence="2">The sequence shown here is derived from an EMBL/GenBank/DDBJ whole genome shotgun (WGS) entry which is preliminary data.</text>
</comment>
<evidence type="ECO:0000313" key="2">
    <source>
        <dbReference type="EMBL" id="KKZ63812.1"/>
    </source>
</evidence>
<dbReference type="InterPro" id="IPR032675">
    <property type="entry name" value="LRR_dom_sf"/>
</dbReference>
<dbReference type="AlphaFoldDB" id="A0A0G2HZP2"/>
<dbReference type="InterPro" id="IPR001810">
    <property type="entry name" value="F-box_dom"/>
</dbReference>
<gene>
    <name evidence="2" type="ORF">EMCG_01916</name>
</gene>
<dbReference type="Proteomes" id="UP000034164">
    <property type="component" value="Unassembled WGS sequence"/>
</dbReference>
<organism evidence="2 3">
    <name type="scientific">[Emmonsia] crescens</name>
    <dbReference type="NCBI Taxonomy" id="73230"/>
    <lineage>
        <taxon>Eukaryota</taxon>
        <taxon>Fungi</taxon>
        <taxon>Dikarya</taxon>
        <taxon>Ascomycota</taxon>
        <taxon>Pezizomycotina</taxon>
        <taxon>Eurotiomycetes</taxon>
        <taxon>Eurotiomycetidae</taxon>
        <taxon>Onygenales</taxon>
        <taxon>Ajellomycetaceae</taxon>
        <taxon>Emergomyces</taxon>
    </lineage>
</organism>
<dbReference type="InterPro" id="IPR036047">
    <property type="entry name" value="F-box-like_dom_sf"/>
</dbReference>
<dbReference type="EMBL" id="LCZI01000922">
    <property type="protein sequence ID" value="KKZ63812.1"/>
    <property type="molecule type" value="Genomic_DNA"/>
</dbReference>
<reference evidence="3" key="1">
    <citation type="journal article" date="2015" name="PLoS Genet.">
        <title>The dynamic genome and transcriptome of the human fungal pathogen Blastomyces and close relative Emmonsia.</title>
        <authorList>
            <person name="Munoz J.F."/>
            <person name="Gauthier G.M."/>
            <person name="Desjardins C.A."/>
            <person name="Gallo J.E."/>
            <person name="Holder J."/>
            <person name="Sullivan T.D."/>
            <person name="Marty A.J."/>
            <person name="Carmen J.C."/>
            <person name="Chen Z."/>
            <person name="Ding L."/>
            <person name="Gujja S."/>
            <person name="Magrini V."/>
            <person name="Misas E."/>
            <person name="Mitreva M."/>
            <person name="Priest M."/>
            <person name="Saif S."/>
            <person name="Whiston E.A."/>
            <person name="Young S."/>
            <person name="Zeng Q."/>
            <person name="Goldman W.E."/>
            <person name="Mardis E.R."/>
            <person name="Taylor J.W."/>
            <person name="McEwen J.G."/>
            <person name="Clay O.K."/>
            <person name="Klein B.S."/>
            <person name="Cuomo C.A."/>
        </authorList>
    </citation>
    <scope>NUCLEOTIDE SEQUENCE [LARGE SCALE GENOMIC DNA]</scope>
    <source>
        <strain evidence="3">UAMH 3008</strain>
    </source>
</reference>
<name>A0A0G2HZP2_9EURO</name>
<evidence type="ECO:0000313" key="3">
    <source>
        <dbReference type="Proteomes" id="UP000034164"/>
    </source>
</evidence>
<accession>A0A0G2HZP2</accession>
<evidence type="ECO:0000259" key="1">
    <source>
        <dbReference type="PROSITE" id="PS50181"/>
    </source>
</evidence>
<dbReference type="SUPFAM" id="SSF52047">
    <property type="entry name" value="RNI-like"/>
    <property type="match status" value="1"/>
</dbReference>
<sequence>MEILPAEITGKIFRNLSKESLKIVRLTSKKLNALSSPLLFNRIYASSHLHDLEALSAISRHPVLSLYIQEMVFSGVFFHSPPKKKNYKSISEHDFEKGLQYYKRRVEEQNGTLQGREDFAIISTALARMPNIQMIVLTNHWFPTRDLLNDCNYHTRVYGSEDHYKEARFGGPLSRCYPPFVEPPSGKQLKLPGAIRKYVKIDHGFKVMCRALSIARVPVRMLSIDYFNPIRGLKAAAPGISVGSFCVAPRDLNHFINAFRHLRKISFSFYMGRSDNNWDMNDDSDTDNPGDEWLALMEGKVAKVFTAATNLEELTIDFTESMDHIPLYKFLGTHTWPHLRLLKLFHKEMHQNELVELLRRHCKTLKVLHLYFIIIKNGGWPEVAEVMRECVALQSLSFNHLGERVDHGNIKLAIIENLKEYVLCGRSCPIYDPDYRPHTPVRSTSASLRSANIG</sequence>